<name>A0ACC3BNC2_PYRYE</name>
<keyword evidence="2" id="KW-1185">Reference proteome</keyword>
<organism evidence="1 2">
    <name type="scientific">Pyropia yezoensis</name>
    <name type="common">Susabi-nori</name>
    <name type="synonym">Porphyra yezoensis</name>
    <dbReference type="NCBI Taxonomy" id="2788"/>
    <lineage>
        <taxon>Eukaryota</taxon>
        <taxon>Rhodophyta</taxon>
        <taxon>Bangiophyceae</taxon>
        <taxon>Bangiales</taxon>
        <taxon>Bangiaceae</taxon>
        <taxon>Pyropia</taxon>
    </lineage>
</organism>
<sequence>MTSPRPRVAAAVPVAAAFVPFAPVGALATTTGRRAYHTGAPTPRRMGAPLPSRRACVPAAAAAAGRRPPPTMALAAGDSATLEDAAVVAAITDAAAAGRFHDAVTALAAAPRQLHLPASAATALLNAAAVVLPSSAKAVAATSATAGTPTAGPPDGSSSPPPGATAADIAALSDSADVTLLYAELQARGHLPAFGCAATAGSRPLVPRVVDAADLEARAGVPIGALAPRRSTAFWWQLAGVGLVVGVNALAAAAGVEGLAQPALAVLFLAWVADARLARGAVFETLYRAVKPEYAEKVLKHEAGHFLSAYLMGSPVRGYVLSAADALKAGIPGQAGTVFTDARLEAELQRGKLSGSALERFSIVLMAGIAAEALMYGQAEGGASDEAVLVGILGGISPPWPPAAVVNHARWAALEAILLLRQHSAAYEALVDAMRAKKPLGECVAVIERHMTVPTPRVEAPAPAAVAPPPTAQDIAATEERMAEREQELNERLAKINSKLEGM</sequence>
<protein>
    <submittedName>
        <fullName evidence="1">Uncharacterized protein</fullName>
    </submittedName>
</protein>
<dbReference type="EMBL" id="CM020618">
    <property type="protein sequence ID" value="KAK1859108.1"/>
    <property type="molecule type" value="Genomic_DNA"/>
</dbReference>
<evidence type="ECO:0000313" key="2">
    <source>
        <dbReference type="Proteomes" id="UP000798662"/>
    </source>
</evidence>
<accession>A0ACC3BNC2</accession>
<proteinExistence type="predicted"/>
<dbReference type="Proteomes" id="UP000798662">
    <property type="component" value="Chromosome 1"/>
</dbReference>
<gene>
    <name evidence="1" type="ORF">I4F81_001705</name>
</gene>
<evidence type="ECO:0000313" key="1">
    <source>
        <dbReference type="EMBL" id="KAK1859108.1"/>
    </source>
</evidence>
<reference evidence="1" key="1">
    <citation type="submission" date="2019-11" db="EMBL/GenBank/DDBJ databases">
        <title>Nori genome reveals adaptations in red seaweeds to the harsh intertidal environment.</title>
        <authorList>
            <person name="Wang D."/>
            <person name="Mao Y."/>
        </authorList>
    </citation>
    <scope>NUCLEOTIDE SEQUENCE</scope>
    <source>
        <tissue evidence="1">Gametophyte</tissue>
    </source>
</reference>
<comment type="caution">
    <text evidence="1">The sequence shown here is derived from an EMBL/GenBank/DDBJ whole genome shotgun (WGS) entry which is preliminary data.</text>
</comment>